<dbReference type="InterPro" id="IPR001895">
    <property type="entry name" value="RASGEF_cat_dom"/>
</dbReference>
<dbReference type="Gene3D" id="1.20.900.10">
    <property type="entry name" value="Dbl homology (DH) domain"/>
    <property type="match status" value="1"/>
</dbReference>
<evidence type="ECO:0000259" key="7">
    <source>
        <dbReference type="PROSITE" id="PS50212"/>
    </source>
</evidence>
<dbReference type="PROSITE" id="PS50010">
    <property type="entry name" value="DH_2"/>
    <property type="match status" value="1"/>
</dbReference>
<dbReference type="GO" id="GO:0007265">
    <property type="term" value="P:Ras protein signal transduction"/>
    <property type="evidence" value="ECO:0007669"/>
    <property type="project" value="TreeGrafter"/>
</dbReference>
<evidence type="ECO:0008006" key="10">
    <source>
        <dbReference type="Google" id="ProtNLM"/>
    </source>
</evidence>
<feature type="compositionally biased region" description="Pro residues" evidence="3">
    <location>
        <begin position="1185"/>
        <end position="1199"/>
    </location>
</feature>
<feature type="region of interest" description="Disordered" evidence="3">
    <location>
        <begin position="1085"/>
        <end position="1228"/>
    </location>
</feature>
<dbReference type="OrthoDB" id="546434at2759"/>
<feature type="domain" description="Ras-GEF" evidence="5">
    <location>
        <begin position="770"/>
        <end position="1011"/>
    </location>
</feature>
<dbReference type="InterPro" id="IPR001849">
    <property type="entry name" value="PH_domain"/>
</dbReference>
<dbReference type="InterPro" id="IPR036964">
    <property type="entry name" value="RASGEF_cat_dom_sf"/>
</dbReference>
<dbReference type="InterPro" id="IPR008937">
    <property type="entry name" value="Ras-like_GEF"/>
</dbReference>
<feature type="compositionally biased region" description="Acidic residues" evidence="3">
    <location>
        <begin position="1085"/>
        <end position="1099"/>
    </location>
</feature>
<dbReference type="GeneID" id="136810389"/>
<dbReference type="PANTHER" id="PTHR23113">
    <property type="entry name" value="GUANINE NUCLEOTIDE EXCHANGE FACTOR"/>
    <property type="match status" value="1"/>
</dbReference>
<dbReference type="SMART" id="SM00233">
    <property type="entry name" value="PH"/>
    <property type="match status" value="1"/>
</dbReference>
<dbReference type="PROSITE" id="PS50003">
    <property type="entry name" value="PH_DOMAIN"/>
    <property type="match status" value="1"/>
</dbReference>
<dbReference type="InterPro" id="IPR023578">
    <property type="entry name" value="Ras_GEF_dom_sf"/>
</dbReference>
<dbReference type="Pfam" id="PF00618">
    <property type="entry name" value="RasGEF_N"/>
    <property type="match status" value="1"/>
</dbReference>
<organism evidence="8 9">
    <name type="scientific">Clytia hemisphaerica</name>
    <dbReference type="NCBI Taxonomy" id="252671"/>
    <lineage>
        <taxon>Eukaryota</taxon>
        <taxon>Metazoa</taxon>
        <taxon>Cnidaria</taxon>
        <taxon>Hydrozoa</taxon>
        <taxon>Hydroidolina</taxon>
        <taxon>Leptothecata</taxon>
        <taxon>Obeliida</taxon>
        <taxon>Clytiidae</taxon>
        <taxon>Clytia</taxon>
    </lineage>
</organism>
<dbReference type="Proteomes" id="UP000594262">
    <property type="component" value="Unplaced"/>
</dbReference>
<keyword evidence="1 2" id="KW-0344">Guanine-nucleotide releasing factor</keyword>
<evidence type="ECO:0000259" key="6">
    <source>
        <dbReference type="PROSITE" id="PS50010"/>
    </source>
</evidence>
<evidence type="ECO:0000256" key="1">
    <source>
        <dbReference type="ARBA" id="ARBA00022658"/>
    </source>
</evidence>
<dbReference type="PROSITE" id="PS00720">
    <property type="entry name" value="RASGEF"/>
    <property type="match status" value="1"/>
</dbReference>
<dbReference type="SUPFAM" id="SSF48065">
    <property type="entry name" value="DBL homology domain (DH-domain)"/>
    <property type="match status" value="1"/>
</dbReference>
<dbReference type="SMART" id="SM00147">
    <property type="entry name" value="RasGEF"/>
    <property type="match status" value="1"/>
</dbReference>
<dbReference type="CDD" id="cd06224">
    <property type="entry name" value="REM"/>
    <property type="match status" value="1"/>
</dbReference>
<dbReference type="PANTHER" id="PTHR23113:SF363">
    <property type="entry name" value="PROTEIN SON OF SEVENLESS"/>
    <property type="match status" value="1"/>
</dbReference>
<dbReference type="Pfam" id="PF00621">
    <property type="entry name" value="RhoGEF"/>
    <property type="match status" value="1"/>
</dbReference>
<evidence type="ECO:0000256" key="3">
    <source>
        <dbReference type="SAM" id="MobiDB-lite"/>
    </source>
</evidence>
<feature type="compositionally biased region" description="Pro residues" evidence="3">
    <location>
        <begin position="1100"/>
        <end position="1116"/>
    </location>
</feature>
<sequence>MSDNTSQSSSKSKGVLTAALRKVQKQVQPTLTVQIEALTYLEDLLLQLLQQICSIEPHTIGDVETYLNNKFPAQIREWAINTARSAVEKKKKKTVTLPVDKLLLTMQKEYLGYKIEPQLGMYIVAVVEYISADILKLAGNYVKNIRSDQITALHIKIAMHADPVILTIFNNEPELHIPLVQPSPKRGSLSYTDVLKDFILSEGQYIRDLNLIYKVFQQPMLERSDLFSEDDIETLFGGLSDIYETTIQFYSMVENAFDVTEEGKEPLIGDCFEEMVEAAEFDTYEMYAECQLEEHEEGTRGKIYELLERSEICDFFREKGLLDVVRYVLPKLLYGPIYHFADYYEYVQLLLQLTPDKDVDRKMLDQSLDALRHIYMKMERIISQPPLKRSVEDKVFFQQGLGTAIPNATAKIVSIQENIEGWMGKHISQISSLFLREGMLSKPAQDGKKETERKAFLFDNLLVLTKQNQHTITGFGRVEYRFKERINLRKAEIKNIEDTEETKNCFEITEFNESPVLFCCKDEEMKYDWLSILMTLQHRTTLDRMLDVILQEEEQSIQLKLPDPSVYIYAEEDADDNIIFEEQSEDDTGAPVIRGGTLYKLVERLTYHKYGDPTFIRVFLTTFRSFTTPAELLDLLIKRYDIPEPAVVEDNLGSDPNQQSLTRDEMKRFKKEYMHPIQVRVLNVLRRWVDHHFYDFTREDVLIRQLNKFLKRIEKTRAAKKWVENIQKLTNKRLEALSLGPETYTFNEPPPPIEWHLTKDPAEFTLLKLHPLEIGRQITLMQSEIFRSIRPSELVGSVWQKNDKEKLSPNALKMMRLSNLLTYWYETNLCEAQNFEERLAIYNRIIDLLMVFIELNNFNGISEIIGFLDSSPVHRMKIIKEEFQKKSPARHQAIEYVKGFFDRQYIKYNEKLRSINPPCIPFLGVYLRNILLSEEGNPDFLTNTDNLINFSKRRMVAEAIGDIQKYQNMPYNLAVDEDIRNFLENLDPFQGRETNDMNNYLFERSLEVEPRHAKKLPAFPRTNDIPLKSPGIKAGQSKYGTHGKKQSQSVTSQISVEVPATPLPNDNYPPKFDLKEILDENEDEAPDVFSEDLPQDEEPPPLPPPLLLPRQQPAPAPKNNSPTPAPLKKRTSHKQIIAPIEEEDLEALNRINELPSTPAPTLPPRQRLSNPNAPEIIRDRTRSAPPIPPSIPPRRPPLGPRTSEGAPVSSISAPIRPPDLPPRKPAQR</sequence>
<feature type="domain" description="DH" evidence="6">
    <location>
        <begin position="190"/>
        <end position="381"/>
    </location>
</feature>
<reference evidence="8" key="1">
    <citation type="submission" date="2021-01" db="UniProtKB">
        <authorList>
            <consortium name="EnsemblMetazoa"/>
        </authorList>
    </citation>
    <scope>IDENTIFICATION</scope>
</reference>
<dbReference type="InterPro" id="IPR035899">
    <property type="entry name" value="DBL_dom_sf"/>
</dbReference>
<dbReference type="SUPFAM" id="SSF48366">
    <property type="entry name" value="Ras GEF"/>
    <property type="match status" value="1"/>
</dbReference>
<feature type="region of interest" description="Disordered" evidence="3">
    <location>
        <begin position="1018"/>
        <end position="1053"/>
    </location>
</feature>
<evidence type="ECO:0000313" key="9">
    <source>
        <dbReference type="Proteomes" id="UP000594262"/>
    </source>
</evidence>
<dbReference type="AlphaFoldDB" id="A0A7M5UTL2"/>
<dbReference type="Gene3D" id="1.10.20.10">
    <property type="entry name" value="Histone, subunit A"/>
    <property type="match status" value="1"/>
</dbReference>
<dbReference type="InterPro" id="IPR000651">
    <property type="entry name" value="Ras-like_Gua-exchang_fac_N"/>
</dbReference>
<proteinExistence type="predicted"/>
<dbReference type="GO" id="GO:0046982">
    <property type="term" value="F:protein heterodimerization activity"/>
    <property type="evidence" value="ECO:0007669"/>
    <property type="project" value="InterPro"/>
</dbReference>
<dbReference type="Gene3D" id="2.30.29.30">
    <property type="entry name" value="Pleckstrin-homology domain (PH domain)/Phosphotyrosine-binding domain (PTB)"/>
    <property type="match status" value="1"/>
</dbReference>
<feature type="domain" description="N-terminal Ras-GEF" evidence="7">
    <location>
        <begin position="589"/>
        <end position="734"/>
    </location>
</feature>
<feature type="compositionally biased region" description="Pro residues" evidence="3">
    <location>
        <begin position="1215"/>
        <end position="1228"/>
    </location>
</feature>
<feature type="domain" description="PH" evidence="4">
    <location>
        <begin position="433"/>
        <end position="538"/>
    </location>
</feature>
<protein>
    <recommendedName>
        <fullName evidence="10">Son of sevenless</fullName>
    </recommendedName>
</protein>
<evidence type="ECO:0000313" key="8">
    <source>
        <dbReference type="EnsemblMetazoa" id="CLYHEMP003978.1"/>
    </source>
</evidence>
<dbReference type="InterPro" id="IPR000219">
    <property type="entry name" value="DH_dom"/>
</dbReference>
<dbReference type="PROSITE" id="PS50009">
    <property type="entry name" value="RASGEF_CAT"/>
    <property type="match status" value="1"/>
</dbReference>
<keyword evidence="9" id="KW-1185">Reference proteome</keyword>
<dbReference type="InterPro" id="IPR011993">
    <property type="entry name" value="PH-like_dom_sf"/>
</dbReference>
<dbReference type="InterPro" id="IPR019804">
    <property type="entry name" value="Ras_G-nucl-exch_fac_CS"/>
</dbReference>
<dbReference type="SUPFAM" id="SSF50729">
    <property type="entry name" value="PH domain-like"/>
    <property type="match status" value="1"/>
</dbReference>
<dbReference type="SMART" id="SM00325">
    <property type="entry name" value="RhoGEF"/>
    <property type="match status" value="1"/>
</dbReference>
<evidence type="ECO:0000256" key="2">
    <source>
        <dbReference type="PROSITE-ProRule" id="PRU00168"/>
    </source>
</evidence>
<dbReference type="SUPFAM" id="SSF47113">
    <property type="entry name" value="Histone-fold"/>
    <property type="match status" value="1"/>
</dbReference>
<dbReference type="PROSITE" id="PS50212">
    <property type="entry name" value="RASGEF_NTER"/>
    <property type="match status" value="1"/>
</dbReference>
<dbReference type="CDD" id="cd00155">
    <property type="entry name" value="RasGEF"/>
    <property type="match status" value="1"/>
</dbReference>
<dbReference type="GO" id="GO:0005085">
    <property type="term" value="F:guanyl-nucleotide exchange factor activity"/>
    <property type="evidence" value="ECO:0007669"/>
    <property type="project" value="UniProtKB-KW"/>
</dbReference>
<accession>A0A7M5UTL2</accession>
<evidence type="ECO:0000259" key="4">
    <source>
        <dbReference type="PROSITE" id="PS50003"/>
    </source>
</evidence>
<dbReference type="Gene3D" id="1.10.840.10">
    <property type="entry name" value="Ras guanine-nucleotide exchange factors catalytic domain"/>
    <property type="match status" value="1"/>
</dbReference>
<dbReference type="GO" id="GO:0005886">
    <property type="term" value="C:plasma membrane"/>
    <property type="evidence" value="ECO:0007669"/>
    <property type="project" value="TreeGrafter"/>
</dbReference>
<dbReference type="CDD" id="cd00160">
    <property type="entry name" value="RhoGEF"/>
    <property type="match status" value="1"/>
</dbReference>
<dbReference type="EnsemblMetazoa" id="CLYHEMT003978.1">
    <property type="protein sequence ID" value="CLYHEMP003978.1"/>
    <property type="gene ID" value="CLYHEMG003978"/>
</dbReference>
<dbReference type="Pfam" id="PF22697">
    <property type="entry name" value="SOS1_NGEF_PH"/>
    <property type="match status" value="1"/>
</dbReference>
<dbReference type="RefSeq" id="XP_066923040.1">
    <property type="nucleotide sequence ID" value="XM_067066939.1"/>
</dbReference>
<dbReference type="Gene3D" id="6.10.250.3060">
    <property type="match status" value="1"/>
</dbReference>
<dbReference type="Gene3D" id="1.20.870.10">
    <property type="entry name" value="Son of sevenless (SoS) protein Chain: S domain 1"/>
    <property type="match status" value="1"/>
</dbReference>
<name>A0A7M5UTL2_9CNID</name>
<dbReference type="SMART" id="SM00229">
    <property type="entry name" value="RasGEFN"/>
    <property type="match status" value="1"/>
</dbReference>
<dbReference type="Pfam" id="PF00617">
    <property type="entry name" value="RasGEF"/>
    <property type="match status" value="1"/>
</dbReference>
<dbReference type="CDD" id="cd22915">
    <property type="entry name" value="HFD_SOS1_rpt2"/>
    <property type="match status" value="1"/>
</dbReference>
<evidence type="ECO:0000259" key="5">
    <source>
        <dbReference type="PROSITE" id="PS50009"/>
    </source>
</evidence>
<dbReference type="InterPro" id="IPR009072">
    <property type="entry name" value="Histone-fold"/>
</dbReference>
<dbReference type="InterPro" id="IPR055251">
    <property type="entry name" value="SOS1_NGEF_PH"/>
</dbReference>